<keyword evidence="2" id="KW-0812">Transmembrane</keyword>
<comment type="caution">
    <text evidence="3">The sequence shown here is derived from an EMBL/GenBank/DDBJ whole genome shotgun (WGS) entry which is preliminary data.</text>
</comment>
<sequence>MERRYRFHETESEPVDMRRRDSRPFSASEGLIATSAERVSMPSETNELLESVRRLLLVVVLLLGLGVATLGDIAVAVRGYATLIPSTARVVGSVVVFTALALLFFSAFERVGPDSAD</sequence>
<evidence type="ECO:0000256" key="1">
    <source>
        <dbReference type="SAM" id="MobiDB-lite"/>
    </source>
</evidence>
<dbReference type="EMBL" id="JBHTBL010000002">
    <property type="protein sequence ID" value="MFC7323662.1"/>
    <property type="molecule type" value="Genomic_DNA"/>
</dbReference>
<gene>
    <name evidence="3" type="ORF">ACFQMF_03590</name>
</gene>
<feature type="transmembrane region" description="Helical" evidence="2">
    <location>
        <begin position="87"/>
        <end position="108"/>
    </location>
</feature>
<name>A0ABD6AHI6_9EURY</name>
<feature type="region of interest" description="Disordered" evidence="1">
    <location>
        <begin position="1"/>
        <end position="23"/>
    </location>
</feature>
<evidence type="ECO:0000256" key="2">
    <source>
        <dbReference type="SAM" id="Phobius"/>
    </source>
</evidence>
<protein>
    <submittedName>
        <fullName evidence="3">Uncharacterized protein</fullName>
    </submittedName>
</protein>
<proteinExistence type="predicted"/>
<evidence type="ECO:0000313" key="3">
    <source>
        <dbReference type="EMBL" id="MFC7323662.1"/>
    </source>
</evidence>
<reference evidence="3 4" key="1">
    <citation type="journal article" date="2019" name="Int. J. Syst. Evol. Microbiol.">
        <title>The Global Catalogue of Microorganisms (GCM) 10K type strain sequencing project: providing services to taxonomists for standard genome sequencing and annotation.</title>
        <authorList>
            <consortium name="The Broad Institute Genomics Platform"/>
            <consortium name="The Broad Institute Genome Sequencing Center for Infectious Disease"/>
            <person name="Wu L."/>
            <person name="Ma J."/>
        </authorList>
    </citation>
    <scope>NUCLEOTIDE SEQUENCE [LARGE SCALE GENOMIC DNA]</scope>
    <source>
        <strain evidence="3 4">CGMCC 1.12554</strain>
    </source>
</reference>
<keyword evidence="4" id="KW-1185">Reference proteome</keyword>
<evidence type="ECO:0000313" key="4">
    <source>
        <dbReference type="Proteomes" id="UP001596545"/>
    </source>
</evidence>
<dbReference type="Proteomes" id="UP001596545">
    <property type="component" value="Unassembled WGS sequence"/>
</dbReference>
<keyword evidence="2" id="KW-0472">Membrane</keyword>
<dbReference type="RefSeq" id="WP_379791572.1">
    <property type="nucleotide sequence ID" value="NZ_JBHTBL010000002.1"/>
</dbReference>
<keyword evidence="2" id="KW-1133">Transmembrane helix</keyword>
<accession>A0ABD6AHI6</accession>
<organism evidence="3 4">
    <name type="scientific">Halorubrum rutilum</name>
    <dbReference type="NCBI Taxonomy" id="1364933"/>
    <lineage>
        <taxon>Archaea</taxon>
        <taxon>Methanobacteriati</taxon>
        <taxon>Methanobacteriota</taxon>
        <taxon>Stenosarchaea group</taxon>
        <taxon>Halobacteria</taxon>
        <taxon>Halobacteriales</taxon>
        <taxon>Haloferacaceae</taxon>
        <taxon>Halorubrum</taxon>
    </lineage>
</organism>
<feature type="transmembrane region" description="Helical" evidence="2">
    <location>
        <begin position="55"/>
        <end position="81"/>
    </location>
</feature>
<dbReference type="AlphaFoldDB" id="A0ABD6AHI6"/>